<name>A0A540R8A7_9CORY</name>
<dbReference type="Proteomes" id="UP000318080">
    <property type="component" value="Unassembled WGS sequence"/>
</dbReference>
<protein>
    <submittedName>
        <fullName evidence="1">Uncharacterized protein</fullName>
    </submittedName>
</protein>
<gene>
    <name evidence="1" type="ORF">EJK80_03940</name>
</gene>
<evidence type="ECO:0000313" key="2">
    <source>
        <dbReference type="Proteomes" id="UP000318080"/>
    </source>
</evidence>
<reference evidence="1 2" key="1">
    <citation type="submission" date="2019-06" db="EMBL/GenBank/DDBJ databases">
        <title>Draft genome of C. phoceense Strain 272.</title>
        <authorList>
            <person name="Pacheco L.G.C."/>
            <person name="Barberis C.M."/>
            <person name="Almuzara M.N."/>
            <person name="Traglia G.M."/>
            <person name="Santos C.S."/>
            <person name="Rocha D.J.P.G."/>
            <person name="Aguiar E.R.G.R."/>
            <person name="Vay C.A."/>
        </authorList>
    </citation>
    <scope>NUCLEOTIDE SEQUENCE [LARGE SCALE GENOMIC DNA]</scope>
    <source>
        <strain evidence="1 2">272</strain>
    </source>
</reference>
<proteinExistence type="predicted"/>
<comment type="caution">
    <text evidence="1">The sequence shown here is derived from an EMBL/GenBank/DDBJ whole genome shotgun (WGS) entry which is preliminary data.</text>
</comment>
<accession>A0A540R8A7</accession>
<evidence type="ECO:0000313" key="1">
    <source>
        <dbReference type="EMBL" id="TQE43983.1"/>
    </source>
</evidence>
<keyword evidence="2" id="KW-1185">Reference proteome</keyword>
<organism evidence="1 2">
    <name type="scientific">Corynebacterium phoceense</name>
    <dbReference type="NCBI Taxonomy" id="1686286"/>
    <lineage>
        <taxon>Bacteria</taxon>
        <taxon>Bacillati</taxon>
        <taxon>Actinomycetota</taxon>
        <taxon>Actinomycetes</taxon>
        <taxon>Mycobacteriales</taxon>
        <taxon>Corynebacteriaceae</taxon>
        <taxon>Corynebacterium</taxon>
    </lineage>
</organism>
<dbReference type="EMBL" id="VHIR01000004">
    <property type="protein sequence ID" value="TQE43983.1"/>
    <property type="molecule type" value="Genomic_DNA"/>
</dbReference>
<dbReference type="RefSeq" id="WP_141628679.1">
    <property type="nucleotide sequence ID" value="NZ_VHIR01000004.1"/>
</dbReference>
<sequence>MTATYSELADALSLTFASRPATVEDMSVPAAQKIGNPHYFGAPEALRQANGDASETGLDAAA</sequence>
<dbReference type="AlphaFoldDB" id="A0A540R8A7"/>